<dbReference type="InterPro" id="IPR016631">
    <property type="entry name" value="Regulatory_RpfE"/>
</dbReference>
<name>A0ABY9RP47_9BURK</name>
<accession>A0ABY9RP47</accession>
<proteinExistence type="predicted"/>
<evidence type="ECO:0000313" key="2">
    <source>
        <dbReference type="Proteomes" id="UP001181355"/>
    </source>
</evidence>
<sequence>MSHLEIILPFGIPPASLAKQLLQQVNAPSLQRLLSFAKASTPLRLNEFARLLPHEYFLFERDSISQKQKALEAQNVQRTPDQEQRYTSPRLSISKMLMHGLATPAASGYWFTLTPVHIHIARDHLVMTDPRRLQVSEAHARQLFLIAQEICQERGHELIFASPSMWFLRADTWRELQTASLDAAAGHNMDIWMPEGEQARNWRKLQNEIQMAWHNHAANLERENVGLVPINSVWIHGGSDQAHHVSPQTGMASIETFLHQLKNPSSTKPLTPIIIIEDLLEPALNSDWGSWLNALQQLEDQCFSPLWQALQNGELDRLNLGVSDHIQFVQFECKKPSWLQTFRKPHFNKLLALAASNHL</sequence>
<evidence type="ECO:0008006" key="3">
    <source>
        <dbReference type="Google" id="ProtNLM"/>
    </source>
</evidence>
<organism evidence="1 2">
    <name type="scientific">Undibacterium cyanobacteriorum</name>
    <dbReference type="NCBI Taxonomy" id="3073561"/>
    <lineage>
        <taxon>Bacteria</taxon>
        <taxon>Pseudomonadati</taxon>
        <taxon>Pseudomonadota</taxon>
        <taxon>Betaproteobacteria</taxon>
        <taxon>Burkholderiales</taxon>
        <taxon>Oxalobacteraceae</taxon>
        <taxon>Undibacterium</taxon>
    </lineage>
</organism>
<protein>
    <recommendedName>
        <fullName evidence="3">Regulatory protein, RpfE type</fullName>
    </recommendedName>
</protein>
<gene>
    <name evidence="1" type="ORF">RF679_09345</name>
</gene>
<dbReference type="Proteomes" id="UP001181355">
    <property type="component" value="Chromosome"/>
</dbReference>
<dbReference type="PIRSF" id="PIRSF015283">
    <property type="entry name" value="Regulatory_RpfE"/>
    <property type="match status" value="1"/>
</dbReference>
<reference evidence="1" key="1">
    <citation type="submission" date="2023-09" db="EMBL/GenBank/DDBJ databases">
        <title>Undibacterium sp. 20NA77.5 isolated from freshwater.</title>
        <authorList>
            <person name="Le V."/>
            <person name="Ko S.-R."/>
            <person name="Ahn C.-Y."/>
            <person name="Oh H.-M."/>
        </authorList>
    </citation>
    <scope>NUCLEOTIDE SEQUENCE</scope>
    <source>
        <strain evidence="1">20NA77.5</strain>
    </source>
</reference>
<dbReference type="RefSeq" id="WP_309483935.1">
    <property type="nucleotide sequence ID" value="NZ_CP133720.1"/>
</dbReference>
<dbReference type="EMBL" id="CP133720">
    <property type="protein sequence ID" value="WMW82464.1"/>
    <property type="molecule type" value="Genomic_DNA"/>
</dbReference>
<keyword evidence="2" id="KW-1185">Reference proteome</keyword>
<evidence type="ECO:0000313" key="1">
    <source>
        <dbReference type="EMBL" id="WMW82464.1"/>
    </source>
</evidence>